<protein>
    <submittedName>
        <fullName evidence="1 2">Uncharacterized protein</fullName>
    </submittedName>
</protein>
<dbReference type="VEuPathDB" id="VectorBase:ASIC013416"/>
<reference evidence="1 3" key="1">
    <citation type="journal article" date="2014" name="BMC Genomics">
        <title>Genome sequence of Anopheles sinensis provides insight into genetics basis of mosquito competence for malaria parasites.</title>
        <authorList>
            <person name="Zhou D."/>
            <person name="Zhang D."/>
            <person name="Ding G."/>
            <person name="Shi L."/>
            <person name="Hou Q."/>
            <person name="Ye Y."/>
            <person name="Xu Y."/>
            <person name="Zhou H."/>
            <person name="Xiong C."/>
            <person name="Li S."/>
            <person name="Yu J."/>
            <person name="Hong S."/>
            <person name="Yu X."/>
            <person name="Zou P."/>
            <person name="Chen C."/>
            <person name="Chang X."/>
            <person name="Wang W."/>
            <person name="Lv Y."/>
            <person name="Sun Y."/>
            <person name="Ma L."/>
            <person name="Shen B."/>
            <person name="Zhu C."/>
        </authorList>
    </citation>
    <scope>NUCLEOTIDE SEQUENCE [LARGE SCALE GENOMIC DNA]</scope>
</reference>
<dbReference type="EMBL" id="ATLV01020656">
    <property type="status" value="NOT_ANNOTATED_CDS"/>
    <property type="molecule type" value="Genomic_DNA"/>
</dbReference>
<accession>A0A084W5J0</accession>
<evidence type="ECO:0000313" key="1">
    <source>
        <dbReference type="EMBL" id="KFB45484.1"/>
    </source>
</evidence>
<sequence>MCLFNAHCTYAMVVYGVYSSASRIVAAANVLDSSYHDGDDNDNGAQHDEYKWRGCSMTVRIRARDKTGLIDKHLRGFIVRWILFGISS</sequence>
<evidence type="ECO:0000313" key="3">
    <source>
        <dbReference type="Proteomes" id="UP000030765"/>
    </source>
</evidence>
<reference evidence="2" key="2">
    <citation type="submission" date="2020-05" db="UniProtKB">
        <authorList>
            <consortium name="EnsemblMetazoa"/>
        </authorList>
    </citation>
    <scope>IDENTIFICATION</scope>
</reference>
<dbReference type="AlphaFoldDB" id="A0A084W5J0"/>
<gene>
    <name evidence="1" type="ORF">ZHAS_00013416</name>
</gene>
<organism evidence="1">
    <name type="scientific">Anopheles sinensis</name>
    <name type="common">Mosquito</name>
    <dbReference type="NCBI Taxonomy" id="74873"/>
    <lineage>
        <taxon>Eukaryota</taxon>
        <taxon>Metazoa</taxon>
        <taxon>Ecdysozoa</taxon>
        <taxon>Arthropoda</taxon>
        <taxon>Hexapoda</taxon>
        <taxon>Insecta</taxon>
        <taxon>Pterygota</taxon>
        <taxon>Neoptera</taxon>
        <taxon>Endopterygota</taxon>
        <taxon>Diptera</taxon>
        <taxon>Nematocera</taxon>
        <taxon>Culicoidea</taxon>
        <taxon>Culicidae</taxon>
        <taxon>Anophelinae</taxon>
        <taxon>Anopheles</taxon>
    </lineage>
</organism>
<keyword evidence="3" id="KW-1185">Reference proteome</keyword>
<proteinExistence type="predicted"/>
<dbReference type="Proteomes" id="UP000030765">
    <property type="component" value="Unassembled WGS sequence"/>
</dbReference>
<dbReference type="EMBL" id="KE525304">
    <property type="protein sequence ID" value="KFB45484.1"/>
    <property type="molecule type" value="Genomic_DNA"/>
</dbReference>
<name>A0A084W5J0_ANOSI</name>
<dbReference type="EnsemblMetazoa" id="ASIC013416-RA">
    <property type="protein sequence ID" value="ASIC013416-PA"/>
    <property type="gene ID" value="ASIC013416"/>
</dbReference>
<evidence type="ECO:0000313" key="2">
    <source>
        <dbReference type="EnsemblMetazoa" id="ASIC013416-PA"/>
    </source>
</evidence>